<dbReference type="EMBL" id="CP035758">
    <property type="protein sequence ID" value="QBD75079.1"/>
    <property type="molecule type" value="Genomic_DNA"/>
</dbReference>
<dbReference type="KEGG" id="kbs:EPA93_03340"/>
<feature type="region of interest" description="Disordered" evidence="1">
    <location>
        <begin position="70"/>
        <end position="91"/>
    </location>
</feature>
<accession>A0A4P6JJ17</accession>
<feature type="domain" description="Pyrrolo-quinoline quinone repeat" evidence="3">
    <location>
        <begin position="292"/>
        <end position="385"/>
    </location>
</feature>
<dbReference type="InterPro" id="IPR011044">
    <property type="entry name" value="Quino_amine_DH_bsu"/>
</dbReference>
<evidence type="ECO:0000313" key="5">
    <source>
        <dbReference type="Proteomes" id="UP000290365"/>
    </source>
</evidence>
<dbReference type="SUPFAM" id="SSF50969">
    <property type="entry name" value="YVTN repeat-like/Quinoprotein amine dehydrogenase"/>
    <property type="match status" value="1"/>
</dbReference>
<dbReference type="Gene3D" id="2.40.128.630">
    <property type="match status" value="1"/>
</dbReference>
<gene>
    <name evidence="4" type="ORF">EPA93_03340</name>
</gene>
<proteinExistence type="predicted"/>
<dbReference type="InterPro" id="IPR018391">
    <property type="entry name" value="PQQ_b-propeller_rpt"/>
</dbReference>
<dbReference type="InterPro" id="IPR015943">
    <property type="entry name" value="WD40/YVTN_repeat-like_dom_sf"/>
</dbReference>
<protein>
    <recommendedName>
        <fullName evidence="3">Pyrrolo-quinoline quinone repeat domain-containing protein</fullName>
    </recommendedName>
</protein>
<dbReference type="PANTHER" id="PTHR34512:SF30">
    <property type="entry name" value="OUTER MEMBRANE PROTEIN ASSEMBLY FACTOR BAMB"/>
    <property type="match status" value="1"/>
</dbReference>
<name>A0A4P6JJ17_KTERU</name>
<dbReference type="PANTHER" id="PTHR34512">
    <property type="entry name" value="CELL SURFACE PROTEIN"/>
    <property type="match status" value="1"/>
</dbReference>
<feature type="transmembrane region" description="Helical" evidence="2">
    <location>
        <begin position="116"/>
        <end position="138"/>
    </location>
</feature>
<dbReference type="SUPFAM" id="SSF50998">
    <property type="entry name" value="Quinoprotein alcohol dehydrogenase-like"/>
    <property type="match status" value="1"/>
</dbReference>
<sequence>MHEKEHFKPEAVDERIEQLASSIEARNGTPGATVSTDERLVETLQHMYRLDISEEDRKSLERARLRIVSAKTRAAPSQTAPGRDSEASNPQRLYGKKSISMHTQSRFPGSFGKRTVRWLSTLAAVLVISLVVGSLLVLTNVVRPSGSQGQTSNVSTAAHPAAPQAKVTDGQQNIYSADLHNVYKLSGKDGSVIWKRPINDVVQHNYFLWVEHGTVLLATGLGAPALYALKASDGTILWHKTLDQGLHYAPDIMDDTVFVLRQKDGTLFAFDAQSGSEKWHYTPVAKGMIYILSNGSVYLKLANSSLYALNAATGTERWHYTEAAPQQGHEFSISTIAAGDALYDVSGNNLYALQARDGKLLWMRQASSASQSFGGLFVNGNKIYAETDEPVDATGHSLPPHVYAFNTGDGQQLWRLDGFVGRIFLNAGANQPDGMFLAYRSPNDDNTLAYVINAKDGSTLRKLPNSCESPPGKCARYPFTVIGKKLYVIYTQKHGGSLLETYDLNTGARTSKSLDIPQGYALSASVSEGVVYLTPLANGNTISAVRLSDGAVLWKHALDQESPNTVRAVVAP</sequence>
<dbReference type="SMART" id="SM00564">
    <property type="entry name" value="PQQ"/>
    <property type="match status" value="7"/>
</dbReference>
<dbReference type="AlphaFoldDB" id="A0A4P6JJ17"/>
<dbReference type="Proteomes" id="UP000290365">
    <property type="component" value="Chromosome"/>
</dbReference>
<dbReference type="InterPro" id="IPR011047">
    <property type="entry name" value="Quinoprotein_ADH-like_sf"/>
</dbReference>
<keyword evidence="5" id="KW-1185">Reference proteome</keyword>
<dbReference type="OrthoDB" id="158123at2"/>
<evidence type="ECO:0000259" key="3">
    <source>
        <dbReference type="Pfam" id="PF13360"/>
    </source>
</evidence>
<evidence type="ECO:0000313" key="4">
    <source>
        <dbReference type="EMBL" id="QBD75079.1"/>
    </source>
</evidence>
<keyword evidence="2" id="KW-0472">Membrane</keyword>
<keyword evidence="2" id="KW-1133">Transmembrane helix</keyword>
<dbReference type="Gene3D" id="2.130.10.10">
    <property type="entry name" value="YVTN repeat-like/Quinoprotein amine dehydrogenase"/>
    <property type="match status" value="1"/>
</dbReference>
<evidence type="ECO:0000256" key="1">
    <source>
        <dbReference type="SAM" id="MobiDB-lite"/>
    </source>
</evidence>
<reference evidence="4 5" key="1">
    <citation type="submission" date="2019-01" db="EMBL/GenBank/DDBJ databases">
        <title>Ktedonosporobacter rubrisoli SCAWS-G2.</title>
        <authorList>
            <person name="Huang Y."/>
            <person name="Yan B."/>
        </authorList>
    </citation>
    <scope>NUCLEOTIDE SEQUENCE [LARGE SCALE GENOMIC DNA]</scope>
    <source>
        <strain evidence="4 5">SCAWS-G2</strain>
    </source>
</reference>
<feature type="domain" description="Pyrrolo-quinoline quinone repeat" evidence="3">
    <location>
        <begin position="181"/>
        <end position="282"/>
    </location>
</feature>
<dbReference type="InterPro" id="IPR002372">
    <property type="entry name" value="PQQ_rpt_dom"/>
</dbReference>
<keyword evidence="2" id="KW-0812">Transmembrane</keyword>
<organism evidence="4 5">
    <name type="scientific">Ktedonosporobacter rubrisoli</name>
    <dbReference type="NCBI Taxonomy" id="2509675"/>
    <lineage>
        <taxon>Bacteria</taxon>
        <taxon>Bacillati</taxon>
        <taxon>Chloroflexota</taxon>
        <taxon>Ktedonobacteria</taxon>
        <taxon>Ktedonobacterales</taxon>
        <taxon>Ktedonosporobacteraceae</taxon>
        <taxon>Ktedonosporobacter</taxon>
    </lineage>
</organism>
<dbReference type="RefSeq" id="WP_129885678.1">
    <property type="nucleotide sequence ID" value="NZ_CP035758.1"/>
</dbReference>
<evidence type="ECO:0000256" key="2">
    <source>
        <dbReference type="SAM" id="Phobius"/>
    </source>
</evidence>
<dbReference type="Pfam" id="PF13360">
    <property type="entry name" value="PQQ_2"/>
    <property type="match status" value="2"/>
</dbReference>